<dbReference type="GO" id="GO:0006508">
    <property type="term" value="P:proteolysis"/>
    <property type="evidence" value="ECO:0007669"/>
    <property type="project" value="UniProtKB-KW"/>
</dbReference>
<dbReference type="CDD" id="cd02674">
    <property type="entry name" value="Peptidase_C19R"/>
    <property type="match status" value="1"/>
</dbReference>
<feature type="compositionally biased region" description="Polar residues" evidence="8">
    <location>
        <begin position="64"/>
        <end position="78"/>
    </location>
</feature>
<comment type="similarity">
    <text evidence="2">Belongs to the peptidase C19 family.</text>
</comment>
<name>A0A409VU46_PSICY</name>
<dbReference type="Pfam" id="PF06337">
    <property type="entry name" value="DUSP"/>
    <property type="match status" value="1"/>
</dbReference>
<dbReference type="InterPro" id="IPR001394">
    <property type="entry name" value="Peptidase_C19_UCH"/>
</dbReference>
<feature type="domain" description="DUSP" evidence="10">
    <location>
        <begin position="110"/>
        <end position="215"/>
    </location>
</feature>
<dbReference type="PANTHER" id="PTHR21646">
    <property type="entry name" value="UBIQUITIN CARBOXYL-TERMINAL HYDROLASE"/>
    <property type="match status" value="1"/>
</dbReference>
<evidence type="ECO:0000256" key="3">
    <source>
        <dbReference type="ARBA" id="ARBA00012759"/>
    </source>
</evidence>
<dbReference type="PROSITE" id="PS50235">
    <property type="entry name" value="USP_3"/>
    <property type="match status" value="1"/>
</dbReference>
<dbReference type="InParanoid" id="A0A409VU46"/>
<evidence type="ECO:0000256" key="1">
    <source>
        <dbReference type="ARBA" id="ARBA00000707"/>
    </source>
</evidence>
<reference evidence="11 12" key="1">
    <citation type="journal article" date="2018" name="Evol. Lett.">
        <title>Horizontal gene cluster transfer increased hallucinogenic mushroom diversity.</title>
        <authorList>
            <person name="Reynolds H.T."/>
            <person name="Vijayakumar V."/>
            <person name="Gluck-Thaler E."/>
            <person name="Korotkin H.B."/>
            <person name="Matheny P.B."/>
            <person name="Slot J.C."/>
        </authorList>
    </citation>
    <scope>NUCLEOTIDE SEQUENCE [LARGE SCALE GENOMIC DNA]</scope>
    <source>
        <strain evidence="11 12">2631</strain>
    </source>
</reference>
<evidence type="ECO:0000256" key="8">
    <source>
        <dbReference type="SAM" id="MobiDB-lite"/>
    </source>
</evidence>
<evidence type="ECO:0000256" key="2">
    <source>
        <dbReference type="ARBA" id="ARBA00009085"/>
    </source>
</evidence>
<feature type="compositionally biased region" description="Polar residues" evidence="8">
    <location>
        <begin position="1330"/>
        <end position="1340"/>
    </location>
</feature>
<dbReference type="EC" id="3.4.19.12" evidence="3"/>
<feature type="compositionally biased region" description="Polar residues" evidence="8">
    <location>
        <begin position="1297"/>
        <end position="1308"/>
    </location>
</feature>
<dbReference type="FunCoup" id="A0A409VU46">
    <property type="interactions" value="440"/>
</dbReference>
<keyword evidence="7" id="KW-0788">Thiol protease</keyword>
<keyword evidence="6" id="KW-0378">Hydrolase</keyword>
<dbReference type="InterPro" id="IPR028889">
    <property type="entry name" value="USP"/>
</dbReference>
<evidence type="ECO:0000313" key="11">
    <source>
        <dbReference type="EMBL" id="PPQ69774.1"/>
    </source>
</evidence>
<dbReference type="OrthoDB" id="292964at2759"/>
<dbReference type="SMART" id="SM00695">
    <property type="entry name" value="DUSP"/>
    <property type="match status" value="1"/>
</dbReference>
<gene>
    <name evidence="11" type="ORF">CVT25_009758</name>
</gene>
<dbReference type="InterPro" id="IPR038765">
    <property type="entry name" value="Papain-like_cys_pep_sf"/>
</dbReference>
<feature type="region of interest" description="Disordered" evidence="8">
    <location>
        <begin position="1189"/>
        <end position="1224"/>
    </location>
</feature>
<dbReference type="PANTHER" id="PTHR21646:SF24">
    <property type="entry name" value="UBIQUITIN CARBOXYL-TERMINAL HYDROLASE"/>
    <property type="match status" value="1"/>
</dbReference>
<evidence type="ECO:0000259" key="9">
    <source>
        <dbReference type="PROSITE" id="PS50235"/>
    </source>
</evidence>
<dbReference type="Pfam" id="PF00443">
    <property type="entry name" value="UCH"/>
    <property type="match status" value="1"/>
</dbReference>
<accession>A0A409VU46</accession>
<dbReference type="InterPro" id="IPR006615">
    <property type="entry name" value="Pept_C19_DUSP"/>
</dbReference>
<dbReference type="InterPro" id="IPR035927">
    <property type="entry name" value="DUSP-like_sf"/>
</dbReference>
<organism evidence="11 12">
    <name type="scientific">Psilocybe cyanescens</name>
    <dbReference type="NCBI Taxonomy" id="93625"/>
    <lineage>
        <taxon>Eukaryota</taxon>
        <taxon>Fungi</taxon>
        <taxon>Dikarya</taxon>
        <taxon>Basidiomycota</taxon>
        <taxon>Agaricomycotina</taxon>
        <taxon>Agaricomycetes</taxon>
        <taxon>Agaricomycetidae</taxon>
        <taxon>Agaricales</taxon>
        <taxon>Agaricineae</taxon>
        <taxon>Strophariaceae</taxon>
        <taxon>Psilocybe</taxon>
    </lineage>
</organism>
<feature type="region of interest" description="Disordered" evidence="8">
    <location>
        <begin position="1155"/>
        <end position="1175"/>
    </location>
</feature>
<proteinExistence type="inferred from homology"/>
<dbReference type="SUPFAM" id="SSF143791">
    <property type="entry name" value="DUSP-like"/>
    <property type="match status" value="1"/>
</dbReference>
<feature type="compositionally biased region" description="Low complexity" evidence="8">
    <location>
        <begin position="1198"/>
        <end position="1207"/>
    </location>
</feature>
<keyword evidence="4" id="KW-0645">Protease</keyword>
<sequence>MHLAQSSDSSSSNLLDSPELPTQPSRKRQRSHSMHSDSGASSSSVKRSVADNTSNEIQIRSPRTEQLSTLTLTDPNNQDIDTYMAEQGEADITASMAPPPPHTSHIAETSSLEDKVSLVNTGKSRRMQVGETWYLISRAWYKRWLKACTGEIDKEGSVTEQDLGPVNNSSILDGYNNLLPSLAEGVDTEYVPEDVWNMFIKWYGPSQQPLPRRVISRGIARLPALELRPLQLKVFRLVPVPESTANPHPWLTISAGETISKLCSELASKVSPDGETHNPYRVWKGGNSLDNVTRVAVLSSEMSTSDAKIVEESDKTLEEEGIESDDIFIVEFKLANGWVVDVQKPAEKSTIEKPRPLFNSNDGFFNKMSSTLSPSTSTTAPNVAPYKPTLYEGFGSSSSFSSTALTLANKSISKSLEPGTLGLGNMGNTCFMNSALQCLAHAKELTEYFLSGVFDNELNRDNPLGMGGAIAEAFGALLQRIWATTGTSTSYSPREFKSQLQRFAPQFSGYQQHDSQELVAFLLDGLHEDLNRVIKKPYVEKPDWEGGGDLELVKLAQKSWEGYMMRNDSVIVDLFQGQYQSTLICPECQKVSITFDPFMYLTLPLPIHKKWKHSVYYVPWDLEKPHVKIPVETNRDSSFKDLRILLGRWMGAPPENLITLEIFTHRFYKNLDDNVPVGDMSDNDTIVCFELPCNARQSRAYKQQPNDPFIIPVFLCDAKSPTGRNTYFTNSRGTAPTLFGYPMVVAIDRDDAKDTSNLYDVVATRLQRWTAHARDLYAWEAGGGSHIAHVPIQINGVPPIDSLTEITEDGTVVTVQTDSPPESDIVDEKKMAVDEEEEEVGADASDDIEPRKVGVKKDIFTLRLQVNHKDLGTAYNAYTSNNRWESWDSRSTESNPNSVLLQQDDALYCEFEEDKKAYYFGDSPRFEHAVWDQWVTFTHPEYEESKKAGVEKRNKGISLQDCLDEFTKEEQLGEDDLWYCPQCKKHQQATKKFDLWKVPDILVVHLKRFSNNRSLRDKIDAHIDFPIEGLDLGDMVGERGIAKKLLEQGVDIEDLKLGNLNEPLVYDLFGVDEHMGGLGGGHYRAYASNHLTGKWYHFDDSYVTTARASESVNPNAYLLFYRRRSNSPLGGKSFIKIQEAKSRPEPEDMDNHMVTIDTQLPTPPNETDGFTNSDRLPFFSELSSDLKSRNTDRWNLRSSESNGGSSVPSPPTDDPPDFEDFQNESLSYNSDPLIISTQRFDYPDPSNKASPTSSNEADVDVDTDLDAEDPDWDTNVEKYSVNVKAVPAGDGTLRWESMSNRASPSYSDFSDLDPFTDANTQKHSDDNAVQIKSQDHGTTT</sequence>
<feature type="region of interest" description="Disordered" evidence="8">
    <location>
        <begin position="1237"/>
        <end position="1273"/>
    </location>
</feature>
<evidence type="ECO:0000256" key="5">
    <source>
        <dbReference type="ARBA" id="ARBA00022786"/>
    </source>
</evidence>
<feature type="domain" description="USP" evidence="9">
    <location>
        <begin position="421"/>
        <end position="1124"/>
    </location>
</feature>
<feature type="region of interest" description="Disordered" evidence="8">
    <location>
        <begin position="1"/>
        <end position="78"/>
    </location>
</feature>
<dbReference type="GO" id="GO:0004843">
    <property type="term" value="F:cysteine-type deubiquitinase activity"/>
    <property type="evidence" value="ECO:0007669"/>
    <property type="project" value="UniProtKB-EC"/>
</dbReference>
<dbReference type="Proteomes" id="UP000283269">
    <property type="component" value="Unassembled WGS sequence"/>
</dbReference>
<evidence type="ECO:0000313" key="12">
    <source>
        <dbReference type="Proteomes" id="UP000283269"/>
    </source>
</evidence>
<evidence type="ECO:0000259" key="10">
    <source>
        <dbReference type="PROSITE" id="PS51283"/>
    </source>
</evidence>
<dbReference type="InterPro" id="IPR018200">
    <property type="entry name" value="USP_CS"/>
</dbReference>
<feature type="compositionally biased region" description="Low complexity" evidence="8">
    <location>
        <begin position="36"/>
        <end position="51"/>
    </location>
</feature>
<feature type="region of interest" description="Disordered" evidence="8">
    <location>
        <begin position="1290"/>
        <end position="1340"/>
    </location>
</feature>
<comment type="catalytic activity">
    <reaction evidence="1">
        <text>Thiol-dependent hydrolysis of ester, thioester, amide, peptide and isopeptide bonds formed by the C-terminal Gly of ubiquitin (a 76-residue protein attached to proteins as an intracellular targeting signal).</text>
        <dbReference type="EC" id="3.4.19.12"/>
    </reaction>
</comment>
<feature type="compositionally biased region" description="Acidic residues" evidence="8">
    <location>
        <begin position="1257"/>
        <end position="1273"/>
    </location>
</feature>
<dbReference type="Gene3D" id="3.90.70.10">
    <property type="entry name" value="Cysteine proteinases"/>
    <property type="match status" value="2"/>
</dbReference>
<dbReference type="PROSITE" id="PS00973">
    <property type="entry name" value="USP_2"/>
    <property type="match status" value="1"/>
</dbReference>
<keyword evidence="5" id="KW-0833">Ubl conjugation pathway</keyword>
<keyword evidence="12" id="KW-1185">Reference proteome</keyword>
<evidence type="ECO:0000256" key="7">
    <source>
        <dbReference type="ARBA" id="ARBA00022807"/>
    </source>
</evidence>
<dbReference type="PROSITE" id="PS00972">
    <property type="entry name" value="USP_1"/>
    <property type="match status" value="1"/>
</dbReference>
<dbReference type="InterPro" id="IPR050185">
    <property type="entry name" value="Ub_carboxyl-term_hydrolase"/>
</dbReference>
<dbReference type="Gene3D" id="3.30.2230.10">
    <property type="entry name" value="DUSP-like"/>
    <property type="match status" value="1"/>
</dbReference>
<comment type="caution">
    <text evidence="11">The sequence shown here is derived from an EMBL/GenBank/DDBJ whole genome shotgun (WGS) entry which is preliminary data.</text>
</comment>
<evidence type="ECO:0000256" key="4">
    <source>
        <dbReference type="ARBA" id="ARBA00022670"/>
    </source>
</evidence>
<dbReference type="STRING" id="93625.A0A409VU46"/>
<feature type="compositionally biased region" description="Low complexity" evidence="8">
    <location>
        <begin position="1"/>
        <end position="17"/>
    </location>
</feature>
<dbReference type="EMBL" id="NHYD01003924">
    <property type="protein sequence ID" value="PPQ69774.1"/>
    <property type="molecule type" value="Genomic_DNA"/>
</dbReference>
<protein>
    <recommendedName>
        <fullName evidence="3">ubiquitinyl hydrolase 1</fullName>
        <ecNumber evidence="3">3.4.19.12</ecNumber>
    </recommendedName>
</protein>
<dbReference type="SUPFAM" id="SSF54001">
    <property type="entry name" value="Cysteine proteinases"/>
    <property type="match status" value="1"/>
</dbReference>
<evidence type="ECO:0000256" key="6">
    <source>
        <dbReference type="ARBA" id="ARBA00022801"/>
    </source>
</evidence>
<dbReference type="GO" id="GO:0016579">
    <property type="term" value="P:protein deubiquitination"/>
    <property type="evidence" value="ECO:0007669"/>
    <property type="project" value="InterPro"/>
</dbReference>
<dbReference type="PROSITE" id="PS51283">
    <property type="entry name" value="DUSP"/>
    <property type="match status" value="1"/>
</dbReference>